<dbReference type="InterPro" id="IPR009057">
    <property type="entry name" value="Homeodomain-like_sf"/>
</dbReference>
<dbReference type="GO" id="GO:0043565">
    <property type="term" value="F:sequence-specific DNA binding"/>
    <property type="evidence" value="ECO:0007669"/>
    <property type="project" value="InterPro"/>
</dbReference>
<feature type="domain" description="HTH araC/xylS-type" evidence="4">
    <location>
        <begin position="87"/>
        <end position="146"/>
    </location>
</feature>
<keyword evidence="2" id="KW-0238">DNA-binding</keyword>
<evidence type="ECO:0000313" key="5">
    <source>
        <dbReference type="EMBL" id="EKC77538.1"/>
    </source>
</evidence>
<dbReference type="PANTHER" id="PTHR46796">
    <property type="entry name" value="HTH-TYPE TRANSCRIPTIONAL ACTIVATOR RHAS-RELATED"/>
    <property type="match status" value="1"/>
</dbReference>
<dbReference type="Gene3D" id="1.10.10.60">
    <property type="entry name" value="Homeodomain-like"/>
    <property type="match status" value="1"/>
</dbReference>
<gene>
    <name evidence="5" type="ORF">LEA_04131</name>
</gene>
<protein>
    <submittedName>
        <fullName evidence="5">Transcriptional regulator, AraC family</fullName>
    </submittedName>
</protein>
<evidence type="ECO:0000256" key="1">
    <source>
        <dbReference type="ARBA" id="ARBA00023015"/>
    </source>
</evidence>
<dbReference type="AlphaFoldDB" id="K1U5I6"/>
<reference evidence="5" key="1">
    <citation type="journal article" date="2013" name="Environ. Microbiol.">
        <title>Microbiota from the distal guts of lean and obese adolescents exhibit partial functional redundancy besides clear differences in community structure.</title>
        <authorList>
            <person name="Ferrer M."/>
            <person name="Ruiz A."/>
            <person name="Lanza F."/>
            <person name="Haange S.B."/>
            <person name="Oberbach A."/>
            <person name="Till H."/>
            <person name="Bargiela R."/>
            <person name="Campoy C."/>
            <person name="Segura M.T."/>
            <person name="Richter M."/>
            <person name="von Bergen M."/>
            <person name="Seifert J."/>
            <person name="Suarez A."/>
        </authorList>
    </citation>
    <scope>NUCLEOTIDE SEQUENCE</scope>
</reference>
<accession>K1U5I6</accession>
<evidence type="ECO:0000256" key="3">
    <source>
        <dbReference type="ARBA" id="ARBA00023163"/>
    </source>
</evidence>
<comment type="caution">
    <text evidence="5">The sequence shown here is derived from an EMBL/GenBank/DDBJ whole genome shotgun (WGS) entry which is preliminary data.</text>
</comment>
<dbReference type="InterPro" id="IPR018060">
    <property type="entry name" value="HTH_AraC"/>
</dbReference>
<sequence length="146" mass="16147">MHLSELSELRWIDALLERSRSGVRFTGEREVEAFVAAMKRIDGTEGVGRVCILLELLDFLGRSGDYHCIDAGAGPCAGVCGADEPLWRVHRFLLGNLGRKLTLGEIASSAGMSPAALCRYFRRRTGRTVSEYANALRMARVCNRLM</sequence>
<organism evidence="5">
    <name type="scientific">human gut metagenome</name>
    <dbReference type="NCBI Taxonomy" id="408170"/>
    <lineage>
        <taxon>unclassified sequences</taxon>
        <taxon>metagenomes</taxon>
        <taxon>organismal metagenomes</taxon>
    </lineage>
</organism>
<dbReference type="Pfam" id="PF00165">
    <property type="entry name" value="HTH_AraC"/>
    <property type="match status" value="1"/>
</dbReference>
<dbReference type="InterPro" id="IPR050204">
    <property type="entry name" value="AraC_XylS_family_regulators"/>
</dbReference>
<keyword evidence="3" id="KW-0804">Transcription</keyword>
<dbReference type="GO" id="GO:0003700">
    <property type="term" value="F:DNA-binding transcription factor activity"/>
    <property type="evidence" value="ECO:0007669"/>
    <property type="project" value="InterPro"/>
</dbReference>
<name>K1U5I6_9ZZZZ</name>
<evidence type="ECO:0000256" key="2">
    <source>
        <dbReference type="ARBA" id="ARBA00023125"/>
    </source>
</evidence>
<dbReference type="PROSITE" id="PS01124">
    <property type="entry name" value="HTH_ARAC_FAMILY_2"/>
    <property type="match status" value="1"/>
</dbReference>
<proteinExistence type="predicted"/>
<feature type="non-terminal residue" evidence="5">
    <location>
        <position position="146"/>
    </location>
</feature>
<dbReference type="EMBL" id="AJWY01002723">
    <property type="protein sequence ID" value="EKC77538.1"/>
    <property type="molecule type" value="Genomic_DNA"/>
</dbReference>
<dbReference type="SUPFAM" id="SSF46689">
    <property type="entry name" value="Homeodomain-like"/>
    <property type="match status" value="1"/>
</dbReference>
<keyword evidence="1" id="KW-0805">Transcription regulation</keyword>
<evidence type="ECO:0000259" key="4">
    <source>
        <dbReference type="PROSITE" id="PS01124"/>
    </source>
</evidence>